<evidence type="ECO:0000313" key="3">
    <source>
        <dbReference type="Proteomes" id="UP000325081"/>
    </source>
</evidence>
<evidence type="ECO:0000256" key="1">
    <source>
        <dbReference type="SAM" id="MobiDB-lite"/>
    </source>
</evidence>
<keyword evidence="3" id="KW-1185">Reference proteome</keyword>
<reference evidence="3" key="1">
    <citation type="journal article" date="2019" name="Curr. Biol.">
        <title>Genome Sequence of Striga asiatica Provides Insight into the Evolution of Plant Parasitism.</title>
        <authorList>
            <person name="Yoshida S."/>
            <person name="Kim S."/>
            <person name="Wafula E.K."/>
            <person name="Tanskanen J."/>
            <person name="Kim Y.M."/>
            <person name="Honaas L."/>
            <person name="Yang Z."/>
            <person name="Spallek T."/>
            <person name="Conn C.E."/>
            <person name="Ichihashi Y."/>
            <person name="Cheong K."/>
            <person name="Cui S."/>
            <person name="Der J.P."/>
            <person name="Gundlach H."/>
            <person name="Jiao Y."/>
            <person name="Hori C."/>
            <person name="Ishida J.K."/>
            <person name="Kasahara H."/>
            <person name="Kiba T."/>
            <person name="Kim M.S."/>
            <person name="Koo N."/>
            <person name="Laohavisit A."/>
            <person name="Lee Y.H."/>
            <person name="Lumba S."/>
            <person name="McCourt P."/>
            <person name="Mortimer J.C."/>
            <person name="Mutuku J.M."/>
            <person name="Nomura T."/>
            <person name="Sasaki-Sekimoto Y."/>
            <person name="Seto Y."/>
            <person name="Wang Y."/>
            <person name="Wakatake T."/>
            <person name="Sakakibara H."/>
            <person name="Demura T."/>
            <person name="Yamaguchi S."/>
            <person name="Yoneyama K."/>
            <person name="Manabe R.I."/>
            <person name="Nelson D.C."/>
            <person name="Schulman A.H."/>
            <person name="Timko M.P."/>
            <person name="dePamphilis C.W."/>
            <person name="Choi D."/>
            <person name="Shirasu K."/>
        </authorList>
    </citation>
    <scope>NUCLEOTIDE SEQUENCE [LARGE SCALE GENOMIC DNA]</scope>
    <source>
        <strain evidence="3">cv. UVA1</strain>
    </source>
</reference>
<organism evidence="2 3">
    <name type="scientific">Striga asiatica</name>
    <name type="common">Asiatic witchweed</name>
    <name type="synonym">Buchnera asiatica</name>
    <dbReference type="NCBI Taxonomy" id="4170"/>
    <lineage>
        <taxon>Eukaryota</taxon>
        <taxon>Viridiplantae</taxon>
        <taxon>Streptophyta</taxon>
        <taxon>Embryophyta</taxon>
        <taxon>Tracheophyta</taxon>
        <taxon>Spermatophyta</taxon>
        <taxon>Magnoliopsida</taxon>
        <taxon>eudicotyledons</taxon>
        <taxon>Gunneridae</taxon>
        <taxon>Pentapetalae</taxon>
        <taxon>asterids</taxon>
        <taxon>lamiids</taxon>
        <taxon>Lamiales</taxon>
        <taxon>Orobanchaceae</taxon>
        <taxon>Buchnereae</taxon>
        <taxon>Striga</taxon>
    </lineage>
</organism>
<name>A0A5A7RDM2_STRAF</name>
<accession>A0A5A7RDM2</accession>
<evidence type="ECO:0000313" key="2">
    <source>
        <dbReference type="EMBL" id="GER55488.1"/>
    </source>
</evidence>
<feature type="region of interest" description="Disordered" evidence="1">
    <location>
        <begin position="9"/>
        <end position="113"/>
    </location>
</feature>
<dbReference type="Proteomes" id="UP000325081">
    <property type="component" value="Unassembled WGS sequence"/>
</dbReference>
<feature type="compositionally biased region" description="Polar residues" evidence="1">
    <location>
        <begin position="32"/>
        <end position="59"/>
    </location>
</feature>
<comment type="caution">
    <text evidence="2">The sequence shown here is derived from an EMBL/GenBank/DDBJ whole genome shotgun (WGS) entry which is preliminary data.</text>
</comment>
<dbReference type="EMBL" id="BKCP01011848">
    <property type="protein sequence ID" value="GER55488.1"/>
    <property type="molecule type" value="Genomic_DNA"/>
</dbReference>
<protein>
    <submittedName>
        <fullName evidence="2">Chorismate mutase</fullName>
    </submittedName>
</protein>
<dbReference type="AlphaFoldDB" id="A0A5A7RDM2"/>
<proteinExistence type="predicted"/>
<gene>
    <name evidence="2" type="ORF">STAS_33158</name>
</gene>
<sequence length="113" mass="12081">MFAAGLVYGSGLKVAGGSLGRRSQVEDVAGSRRSQQLPKDGAEQSSVAESSKSPNNGRGSEQPRPGGNRGPMSSEVEARPRSQPGRRGDYAMPPKDWARRTMVVRANARRSEL</sequence>
<dbReference type="OrthoDB" id="427960at2759"/>